<sequence>MPNNNRSTAEFTYTVRISKKGGRRLGLVLVDSEEPPPKPRSLDEPEKPQTTSKIEEALRRADAELQQARQADEAKKKKEAEEKEAESPPKDVTPGSEDDAKKKEEKEKVQVSPHLLQNLRNEIHKVARERGIAVNPKPAPKKRKRTPTKITISDRSAVLKLAKRILSDDVQSVERIGGESSFDPSNCQQLIERGRRQGLEVFTNNKMRTGVDDISEETLTMAMCGTFQVGDMLDNIRYSRSSHQLTNVAAPIVEPHGIAKRRSRDHVATEHYNNLFVGAKKFTREVIPILKDENCYPLYLTFKRRIEVKDEETSSPPAKRARKTASRASTVKNEVIDLLESSDDEMPPKEDGNAMEIDSPLKPEEQDTCLAVPADPIVPVRNDDDFVLTPYGPGKIISSRIDRHAVPATAQAGSLYNPVIIYTVDLHYGICHVPANQVKPISGSHYTEKVLLTYEKVPITAHDLLRLRPLTYLNDSIMNFYLKHLKKRYDESRCDAAEITEGREWDDLDGKGCHVFPSFTYTRIKNILAQIGAGARDSKVNRERMWKDIKTWHRGEDLFKKRLLLFPINERLHWTILVVVNPGRLMRRYKKELEDTRLAYIDGDTPPEIKAIAKRKPGAKRWRCDFCSTVYDTFMEAEGHEKFCLDHRVACMIHFDSGKSFHLHNMNEIASNIRRYLNAYYDAEYGSSSHTGFRSFTQKNLVAFSAMIPQQDNTKDCGVYTLENAERVIANPPNVDHHFILNKGDKAKDDDGNDLKNGYYKTHVQYSKDDIVKKREDILRLIENIRLIGEGA</sequence>
<dbReference type="PANTHER" id="PTHR46915:SF2">
    <property type="entry name" value="UBIQUITIN-LIKE PROTEASE 4"/>
    <property type="match status" value="1"/>
</dbReference>
<feature type="compositionally biased region" description="Basic and acidic residues" evidence="5">
    <location>
        <begin position="98"/>
        <end position="109"/>
    </location>
</feature>
<feature type="region of interest" description="Disordered" evidence="5">
    <location>
        <begin position="309"/>
        <end position="329"/>
    </location>
</feature>
<keyword evidence="4" id="KW-0788">Thiol protease</keyword>
<dbReference type="GO" id="GO:0016926">
    <property type="term" value="P:protein desumoylation"/>
    <property type="evidence" value="ECO:0007669"/>
    <property type="project" value="UniProtKB-ARBA"/>
</dbReference>
<dbReference type="eggNOG" id="KOG0779">
    <property type="taxonomic scope" value="Eukaryota"/>
</dbReference>
<organism evidence="7 8">
    <name type="scientific">Thalassiosira oceanica</name>
    <name type="common">Marine diatom</name>
    <dbReference type="NCBI Taxonomy" id="159749"/>
    <lineage>
        <taxon>Eukaryota</taxon>
        <taxon>Sar</taxon>
        <taxon>Stramenopiles</taxon>
        <taxon>Ochrophyta</taxon>
        <taxon>Bacillariophyta</taxon>
        <taxon>Coscinodiscophyceae</taxon>
        <taxon>Thalassiosirophycidae</taxon>
        <taxon>Thalassiosirales</taxon>
        <taxon>Thalassiosiraceae</taxon>
        <taxon>Thalassiosira</taxon>
    </lineage>
</organism>
<dbReference type="SUPFAM" id="SSF54001">
    <property type="entry name" value="Cysteine proteinases"/>
    <property type="match status" value="1"/>
</dbReference>
<dbReference type="Pfam" id="PF02902">
    <property type="entry name" value="Peptidase_C48"/>
    <property type="match status" value="1"/>
</dbReference>
<comment type="similarity">
    <text evidence="1">Belongs to the peptidase C48 family.</text>
</comment>
<keyword evidence="8" id="KW-1185">Reference proteome</keyword>
<protein>
    <recommendedName>
        <fullName evidence="6">Ubiquitin-like protease family profile domain-containing protein</fullName>
    </recommendedName>
</protein>
<dbReference type="Proteomes" id="UP000266841">
    <property type="component" value="Unassembled WGS sequence"/>
</dbReference>
<keyword evidence="2" id="KW-0645">Protease</keyword>
<evidence type="ECO:0000256" key="4">
    <source>
        <dbReference type="ARBA" id="ARBA00022807"/>
    </source>
</evidence>
<reference evidence="7 8" key="1">
    <citation type="journal article" date="2012" name="Genome Biol.">
        <title>Genome and low-iron response of an oceanic diatom adapted to chronic iron limitation.</title>
        <authorList>
            <person name="Lommer M."/>
            <person name="Specht M."/>
            <person name="Roy A.S."/>
            <person name="Kraemer L."/>
            <person name="Andreson R."/>
            <person name="Gutowska M.A."/>
            <person name="Wolf J."/>
            <person name="Bergner S.V."/>
            <person name="Schilhabel M.B."/>
            <person name="Klostermeier U.C."/>
            <person name="Beiko R.G."/>
            <person name="Rosenstiel P."/>
            <person name="Hippler M."/>
            <person name="Laroche J."/>
        </authorList>
    </citation>
    <scope>NUCLEOTIDE SEQUENCE [LARGE SCALE GENOMIC DNA]</scope>
    <source>
        <strain evidence="7 8">CCMP1005</strain>
    </source>
</reference>
<evidence type="ECO:0000313" key="8">
    <source>
        <dbReference type="Proteomes" id="UP000266841"/>
    </source>
</evidence>
<accession>K0T8Z4</accession>
<feature type="region of interest" description="Disordered" evidence="5">
    <location>
        <begin position="22"/>
        <end position="116"/>
    </location>
</feature>
<dbReference type="GO" id="GO:0006508">
    <property type="term" value="P:proteolysis"/>
    <property type="evidence" value="ECO:0007669"/>
    <property type="project" value="UniProtKB-KW"/>
</dbReference>
<evidence type="ECO:0000313" key="7">
    <source>
        <dbReference type="EMBL" id="EJK74015.1"/>
    </source>
</evidence>
<name>K0T8Z4_THAOC</name>
<dbReference type="GO" id="GO:0008234">
    <property type="term" value="F:cysteine-type peptidase activity"/>
    <property type="evidence" value="ECO:0007669"/>
    <property type="project" value="UniProtKB-KW"/>
</dbReference>
<dbReference type="InterPro" id="IPR038765">
    <property type="entry name" value="Papain-like_cys_pep_sf"/>
</dbReference>
<dbReference type="PROSITE" id="PS50600">
    <property type="entry name" value="ULP_PROTEASE"/>
    <property type="match status" value="1"/>
</dbReference>
<dbReference type="AlphaFoldDB" id="K0T8Z4"/>
<dbReference type="EMBL" id="AGNL01004024">
    <property type="protein sequence ID" value="EJK74015.1"/>
    <property type="molecule type" value="Genomic_DNA"/>
</dbReference>
<proteinExistence type="inferred from homology"/>
<evidence type="ECO:0000256" key="5">
    <source>
        <dbReference type="SAM" id="MobiDB-lite"/>
    </source>
</evidence>
<evidence type="ECO:0000256" key="2">
    <source>
        <dbReference type="ARBA" id="ARBA00022670"/>
    </source>
</evidence>
<feature type="domain" description="Ubiquitin-like protease family profile" evidence="6">
    <location>
        <begin position="457"/>
        <end position="728"/>
    </location>
</feature>
<dbReference type="OrthoDB" id="442460at2759"/>
<comment type="caution">
    <text evidence="7">The sequence shown here is derived from an EMBL/GenBank/DDBJ whole genome shotgun (WGS) entry which is preliminary data.</text>
</comment>
<dbReference type="Gene3D" id="3.40.395.10">
    <property type="entry name" value="Adenoviral Proteinase, Chain A"/>
    <property type="match status" value="1"/>
</dbReference>
<feature type="compositionally biased region" description="Basic and acidic residues" evidence="5">
    <location>
        <begin position="35"/>
        <end position="63"/>
    </location>
</feature>
<evidence type="ECO:0000256" key="1">
    <source>
        <dbReference type="ARBA" id="ARBA00005234"/>
    </source>
</evidence>
<keyword evidence="3" id="KW-0378">Hydrolase</keyword>
<evidence type="ECO:0000256" key="3">
    <source>
        <dbReference type="ARBA" id="ARBA00022801"/>
    </source>
</evidence>
<gene>
    <name evidence="7" type="ORF">THAOC_04337</name>
</gene>
<dbReference type="InterPro" id="IPR003653">
    <property type="entry name" value="Peptidase_C48_C"/>
</dbReference>
<feature type="compositionally biased region" description="Basic and acidic residues" evidence="5">
    <location>
        <begin position="70"/>
        <end position="89"/>
    </location>
</feature>
<dbReference type="PANTHER" id="PTHR46915">
    <property type="entry name" value="UBIQUITIN-LIKE PROTEASE 4-RELATED"/>
    <property type="match status" value="1"/>
</dbReference>
<evidence type="ECO:0000259" key="6">
    <source>
        <dbReference type="PROSITE" id="PS50600"/>
    </source>
</evidence>